<gene>
    <name evidence="14" type="ORF">PSYICH_LOCUS7316</name>
</gene>
<evidence type="ECO:0000256" key="6">
    <source>
        <dbReference type="ARBA" id="ARBA00022840"/>
    </source>
</evidence>
<dbReference type="CDD" id="cd00896">
    <property type="entry name" value="PI3Kc_III"/>
    <property type="match status" value="1"/>
</dbReference>
<feature type="domain" description="PI3K/PI4K catalytic" evidence="11">
    <location>
        <begin position="650"/>
        <end position="916"/>
    </location>
</feature>
<protein>
    <recommendedName>
        <fullName evidence="2 8">Phosphatidylinositol 3-kinase catalytic subunit type 3</fullName>
        <ecNumber evidence="1 8">2.7.1.137</ecNumber>
    </recommendedName>
</protein>
<dbReference type="InterPro" id="IPR042236">
    <property type="entry name" value="PI3K_accessory_sf"/>
</dbReference>
<dbReference type="InterPro" id="IPR011009">
    <property type="entry name" value="Kinase-like_dom_sf"/>
</dbReference>
<dbReference type="InterPro" id="IPR008290">
    <property type="entry name" value="PI3K_Vps34"/>
</dbReference>
<dbReference type="GO" id="GO:0016303">
    <property type="term" value="F:1-phosphatidylinositol-3-kinase activity"/>
    <property type="evidence" value="ECO:0007669"/>
    <property type="project" value="UniProtKB-UniRule"/>
</dbReference>
<dbReference type="SUPFAM" id="SSF56112">
    <property type="entry name" value="Protein kinase-like (PK-like)"/>
    <property type="match status" value="1"/>
</dbReference>
<dbReference type="Gene3D" id="1.10.1070.11">
    <property type="entry name" value="Phosphatidylinositol 3-/4-kinase, catalytic domain"/>
    <property type="match status" value="1"/>
</dbReference>
<evidence type="ECO:0000313" key="15">
    <source>
        <dbReference type="Proteomes" id="UP001153636"/>
    </source>
</evidence>
<dbReference type="GO" id="GO:0000045">
    <property type="term" value="P:autophagosome assembly"/>
    <property type="evidence" value="ECO:0007669"/>
    <property type="project" value="TreeGrafter"/>
</dbReference>
<feature type="domain" description="PIK helical" evidence="12">
    <location>
        <begin position="281"/>
        <end position="559"/>
    </location>
</feature>
<dbReference type="PANTHER" id="PTHR10048:SF7">
    <property type="entry name" value="PHOSPHATIDYLINOSITOL 3-KINASE CATALYTIC SUBUNIT TYPE 3"/>
    <property type="match status" value="1"/>
</dbReference>
<dbReference type="SMART" id="SM00142">
    <property type="entry name" value="PI3K_C2"/>
    <property type="match status" value="1"/>
</dbReference>
<keyword evidence="5 8" id="KW-0418">Kinase</keyword>
<keyword evidence="6 8" id="KW-0067">ATP-binding</keyword>
<evidence type="ECO:0000256" key="9">
    <source>
        <dbReference type="PROSITE-ProRule" id="PRU00880"/>
    </source>
</evidence>
<dbReference type="PANTHER" id="PTHR10048">
    <property type="entry name" value="PHOSPHATIDYLINOSITOL KINASE"/>
    <property type="match status" value="1"/>
</dbReference>
<dbReference type="EMBL" id="OV651814">
    <property type="protein sequence ID" value="CAH1106118.1"/>
    <property type="molecule type" value="Genomic_DNA"/>
</dbReference>
<feature type="domain" description="C2 PI3K-type" evidence="13">
    <location>
        <begin position="36"/>
        <end position="189"/>
    </location>
</feature>
<comment type="catalytic activity">
    <reaction evidence="7">
        <text>a 1,2-diacyl-sn-glycero-3-phospho-(1D-myo-inositol) + ATP = a 1,2-diacyl-sn-glycero-3-phospho-(1D-myo-inositol-3-phosphate) + ADP + H(+)</text>
        <dbReference type="Rhea" id="RHEA:12709"/>
        <dbReference type="ChEBI" id="CHEBI:15378"/>
        <dbReference type="ChEBI" id="CHEBI:30616"/>
        <dbReference type="ChEBI" id="CHEBI:57880"/>
        <dbReference type="ChEBI" id="CHEBI:58088"/>
        <dbReference type="ChEBI" id="CHEBI:456216"/>
        <dbReference type="EC" id="2.7.1.137"/>
    </reaction>
    <physiologicalReaction direction="left-to-right" evidence="7">
        <dbReference type="Rhea" id="RHEA:12710"/>
    </physiologicalReaction>
</comment>
<dbReference type="GO" id="GO:0005768">
    <property type="term" value="C:endosome"/>
    <property type="evidence" value="ECO:0007669"/>
    <property type="project" value="TreeGrafter"/>
</dbReference>
<dbReference type="PIRSF" id="PIRSF000587">
    <property type="entry name" value="PI3K_Vps34"/>
    <property type="match status" value="1"/>
</dbReference>
<dbReference type="InterPro" id="IPR036940">
    <property type="entry name" value="PI3/4_kinase_cat_sf"/>
</dbReference>
<accession>A0A9P0CT95</accession>
<dbReference type="GO" id="GO:0034272">
    <property type="term" value="C:phosphatidylinositol 3-kinase complex, class III, type II"/>
    <property type="evidence" value="ECO:0007669"/>
    <property type="project" value="TreeGrafter"/>
</dbReference>
<feature type="region of interest" description="Disordered" evidence="10">
    <location>
        <begin position="430"/>
        <end position="458"/>
    </location>
</feature>
<dbReference type="GO" id="GO:0005777">
    <property type="term" value="C:peroxisome"/>
    <property type="evidence" value="ECO:0007669"/>
    <property type="project" value="TreeGrafter"/>
</dbReference>
<dbReference type="InterPro" id="IPR000403">
    <property type="entry name" value="PI3/4_kinase_cat_dom"/>
</dbReference>
<dbReference type="GO" id="GO:0000407">
    <property type="term" value="C:phagophore assembly site"/>
    <property type="evidence" value="ECO:0007669"/>
    <property type="project" value="TreeGrafter"/>
</dbReference>
<dbReference type="Proteomes" id="UP001153636">
    <property type="component" value="Chromosome 2"/>
</dbReference>
<dbReference type="PROSITE" id="PS51545">
    <property type="entry name" value="PIK_HELICAL"/>
    <property type="match status" value="1"/>
</dbReference>
<dbReference type="FunFam" id="2.60.40.150:FF:000274">
    <property type="entry name" value="Phosphatidylinositol 3-kinase catalytic subunit type 3"/>
    <property type="match status" value="1"/>
</dbReference>
<evidence type="ECO:0000313" key="14">
    <source>
        <dbReference type="EMBL" id="CAH1106118.1"/>
    </source>
</evidence>
<dbReference type="GO" id="GO:0005524">
    <property type="term" value="F:ATP binding"/>
    <property type="evidence" value="ECO:0007669"/>
    <property type="project" value="UniProtKB-UniRule"/>
</dbReference>
<feature type="region of interest" description="Disordered" evidence="10">
    <location>
        <begin position="473"/>
        <end position="494"/>
    </location>
</feature>
<dbReference type="FunFam" id="3.30.1010.10:FF:000002">
    <property type="entry name" value="Phosphatidylinositol 3-kinase catalytic subunit type 3"/>
    <property type="match status" value="1"/>
</dbReference>
<evidence type="ECO:0000256" key="7">
    <source>
        <dbReference type="ARBA" id="ARBA00023985"/>
    </source>
</evidence>
<dbReference type="InterPro" id="IPR002420">
    <property type="entry name" value="PI3K-type_C2_dom"/>
</dbReference>
<dbReference type="Gene3D" id="1.25.40.70">
    <property type="entry name" value="Phosphatidylinositol 3-kinase, accessory domain (PIK)"/>
    <property type="match status" value="1"/>
</dbReference>
<feature type="compositionally biased region" description="Polar residues" evidence="10">
    <location>
        <begin position="442"/>
        <end position="458"/>
    </location>
</feature>
<evidence type="ECO:0000256" key="3">
    <source>
        <dbReference type="ARBA" id="ARBA00022679"/>
    </source>
</evidence>
<evidence type="ECO:0000256" key="4">
    <source>
        <dbReference type="ARBA" id="ARBA00022741"/>
    </source>
</evidence>
<dbReference type="OrthoDB" id="67688at2759"/>
<evidence type="ECO:0000259" key="13">
    <source>
        <dbReference type="PROSITE" id="PS51547"/>
    </source>
</evidence>
<dbReference type="InterPro" id="IPR001263">
    <property type="entry name" value="PI3K_accessory_dom"/>
</dbReference>
<dbReference type="SMART" id="SM00146">
    <property type="entry name" value="PI3Kc"/>
    <property type="match status" value="1"/>
</dbReference>
<dbReference type="PROSITE" id="PS50290">
    <property type="entry name" value="PI3_4_KINASE_3"/>
    <property type="match status" value="1"/>
</dbReference>
<dbReference type="InterPro" id="IPR057756">
    <property type="entry name" value="PI3-kinase_type3/VPS34_cat"/>
</dbReference>
<sequence>MEELNDKFHYVYSSSISDKIQIKIGTLEGKRQKPDYNKILEDPMLKYSGLYQDNCADLVVVCQIFDNNQQLTLPVTTSYKAFTQRWNWNEWLTLPVQFNDLPRTAQLALTIYDCYGPNRLGPVGGTTISLFSKHGLFRQGMLDLRVWPNREADGNFPTLTPGKTKNGKEQMQRLAKLAKKHRNGYITKVDWLDRLTFRELEMVNEKEKRFSEYLYLMIEFPTISIDNISHHIVYFEQNGEEIVSVRSQAELVTVPDQEILKENLVESKHHKLARSLRSGHCDKDAKPNATMRDILNTIVSYPPTKNLSNEEQDHVWKYRFYLSTQKKALAKFLKCVNWNQHNEVRQALHMMEMWAPMDVEDALELLSSNFAHPAVRRYAISRLQQAPDDEILLYLLQLVQALKYENFKTIQEGYTRISPGRDPYFPYEEKEAQLEKKDSKESNSTLTNEPSLNRSSSYNQADQIAASNVNSIIENPDQKPSGLPDNLLQNPITDSGNTDTLRSHIYEEEEIQDLASFLIHRTCKNFSLANYFYWYLLLECEDQDTNLKQDISDEAVRNMYLTVMKTFSQTLARGSDSMQKKRHILTKQQKFIDKLVKLMKTVSRESGNRKKKAEKLQQLLADSDSFKFNFSKFEAIPFPLDPEIMINGIIPEKASLFKSALMPSKLYFKTVENDEYVAIFKLGDDLRQDQLILQMITLMDKLLSKENLDLKLTPYRVLATSTKHGFVQFIESVTVAEALATEGSIHNYFRKYHPQESTAYGIVPDIMDTYVRSCAGYCVITYLLGVGDRHLDNLLLTQDGKLFHIDFGYILGRDPKPLPPPMKLSKEMVEAMGGVNSEHFQQFRKLCYTAFLHLRRHANLMLNLFSLMVDASVPDIALEPDKAVRKVQDKLRLDLSEEEAVHYIQNLIETSVTAIMAAFVEQLHKITQYIRK</sequence>
<dbReference type="AlphaFoldDB" id="A0A9P0CT95"/>
<dbReference type="CDD" id="cd00870">
    <property type="entry name" value="PI3Ka_III"/>
    <property type="match status" value="1"/>
</dbReference>
<dbReference type="EC" id="2.7.1.137" evidence="1 8"/>
<dbReference type="Pfam" id="PF00792">
    <property type="entry name" value="PI3K_C2"/>
    <property type="match status" value="1"/>
</dbReference>
<evidence type="ECO:0000256" key="2">
    <source>
        <dbReference type="ARBA" id="ARBA00019787"/>
    </source>
</evidence>
<dbReference type="CDD" id="cd08397">
    <property type="entry name" value="C2_PI3K_class_III"/>
    <property type="match status" value="1"/>
</dbReference>
<dbReference type="PROSITE" id="PS00916">
    <property type="entry name" value="PI3_4_KINASE_2"/>
    <property type="match status" value="1"/>
</dbReference>
<dbReference type="Pfam" id="PF00613">
    <property type="entry name" value="PI3Ka"/>
    <property type="match status" value="1"/>
</dbReference>
<comment type="similarity">
    <text evidence="8 9">Belongs to the PI3/PI4-kinase family.</text>
</comment>
<keyword evidence="4 8" id="KW-0547">Nucleotide-binding</keyword>
<dbReference type="InterPro" id="IPR035892">
    <property type="entry name" value="C2_domain_sf"/>
</dbReference>
<dbReference type="FunFam" id="1.10.1070.11:FF:000002">
    <property type="entry name" value="Phosphatidylinositol 3-kinase catalytic subunit type 3"/>
    <property type="match status" value="1"/>
</dbReference>
<dbReference type="InterPro" id="IPR016024">
    <property type="entry name" value="ARM-type_fold"/>
</dbReference>
<dbReference type="SUPFAM" id="SSF49562">
    <property type="entry name" value="C2 domain (Calcium/lipid-binding domain, CaLB)"/>
    <property type="match status" value="1"/>
</dbReference>
<evidence type="ECO:0000256" key="1">
    <source>
        <dbReference type="ARBA" id="ARBA00012073"/>
    </source>
</evidence>
<dbReference type="GO" id="GO:0034271">
    <property type="term" value="C:phosphatidylinositol 3-kinase complex, class III, type I"/>
    <property type="evidence" value="ECO:0007669"/>
    <property type="project" value="TreeGrafter"/>
</dbReference>
<evidence type="ECO:0000259" key="11">
    <source>
        <dbReference type="PROSITE" id="PS50290"/>
    </source>
</evidence>
<feature type="compositionally biased region" description="Basic and acidic residues" evidence="10">
    <location>
        <begin position="430"/>
        <end position="441"/>
    </location>
</feature>
<dbReference type="InterPro" id="IPR018936">
    <property type="entry name" value="PI3/4_kinase_CS"/>
</dbReference>
<reference evidence="14" key="1">
    <citation type="submission" date="2022-01" db="EMBL/GenBank/DDBJ databases">
        <authorList>
            <person name="King R."/>
        </authorList>
    </citation>
    <scope>NUCLEOTIDE SEQUENCE</scope>
</reference>
<dbReference type="SMART" id="SM00145">
    <property type="entry name" value="PI3Ka"/>
    <property type="match status" value="1"/>
</dbReference>
<organism evidence="14 15">
    <name type="scientific">Psylliodes chrysocephalus</name>
    <dbReference type="NCBI Taxonomy" id="3402493"/>
    <lineage>
        <taxon>Eukaryota</taxon>
        <taxon>Metazoa</taxon>
        <taxon>Ecdysozoa</taxon>
        <taxon>Arthropoda</taxon>
        <taxon>Hexapoda</taxon>
        <taxon>Insecta</taxon>
        <taxon>Pterygota</taxon>
        <taxon>Neoptera</taxon>
        <taxon>Endopterygota</taxon>
        <taxon>Coleoptera</taxon>
        <taxon>Polyphaga</taxon>
        <taxon>Cucujiformia</taxon>
        <taxon>Chrysomeloidea</taxon>
        <taxon>Chrysomelidae</taxon>
        <taxon>Galerucinae</taxon>
        <taxon>Alticini</taxon>
        <taxon>Psylliodes</taxon>
    </lineage>
</organism>
<dbReference type="PROSITE" id="PS51547">
    <property type="entry name" value="C2_PI3K"/>
    <property type="match status" value="1"/>
</dbReference>
<dbReference type="InterPro" id="IPR015433">
    <property type="entry name" value="PI3/4_kinase"/>
</dbReference>
<evidence type="ECO:0000256" key="10">
    <source>
        <dbReference type="SAM" id="MobiDB-lite"/>
    </source>
</evidence>
<keyword evidence="3 8" id="KW-0808">Transferase</keyword>
<dbReference type="Gene3D" id="3.30.1010.10">
    <property type="entry name" value="Phosphatidylinositol 3-kinase Catalytic Subunit, Chain A, domain 4"/>
    <property type="match status" value="1"/>
</dbReference>
<dbReference type="GO" id="GO:0006897">
    <property type="term" value="P:endocytosis"/>
    <property type="evidence" value="ECO:0007669"/>
    <property type="project" value="TreeGrafter"/>
</dbReference>
<dbReference type="GO" id="GO:0048015">
    <property type="term" value="P:phosphatidylinositol-mediated signaling"/>
    <property type="evidence" value="ECO:0007669"/>
    <property type="project" value="TreeGrafter"/>
</dbReference>
<name>A0A9P0CT95_9CUCU</name>
<dbReference type="PROSITE" id="PS00915">
    <property type="entry name" value="PI3_4_KINASE_1"/>
    <property type="match status" value="1"/>
</dbReference>
<evidence type="ECO:0000256" key="8">
    <source>
        <dbReference type="PIRNR" id="PIRNR000587"/>
    </source>
</evidence>
<dbReference type="Gene3D" id="2.60.40.150">
    <property type="entry name" value="C2 domain"/>
    <property type="match status" value="1"/>
</dbReference>
<keyword evidence="15" id="KW-1185">Reference proteome</keyword>
<proteinExistence type="inferred from homology"/>
<dbReference type="Pfam" id="PF00454">
    <property type="entry name" value="PI3_PI4_kinase"/>
    <property type="match status" value="1"/>
</dbReference>
<dbReference type="SUPFAM" id="SSF48371">
    <property type="entry name" value="ARM repeat"/>
    <property type="match status" value="1"/>
</dbReference>
<evidence type="ECO:0000256" key="5">
    <source>
        <dbReference type="ARBA" id="ARBA00022777"/>
    </source>
</evidence>
<evidence type="ECO:0000259" key="12">
    <source>
        <dbReference type="PROSITE" id="PS51545"/>
    </source>
</evidence>